<protein>
    <submittedName>
        <fullName evidence="1">Uncharacterized protein</fullName>
    </submittedName>
</protein>
<dbReference type="Proteomes" id="UP000199391">
    <property type="component" value="Unassembled WGS sequence"/>
</dbReference>
<dbReference type="OrthoDB" id="8731502at2"/>
<sequence>MTNVSMLTNGNNIDAGDLIASLSDELPGSDRLLGGFDQVWALAPETVNKQFASMRQHGLLPRAVQVGDLDEAGLLIGGEGVDRAVLATPGISFDTGAPRMARLSLTFNSGNMSFYNGFGNRTSILKQSIAGWKIAFNVKVQLLPVAMQDLLNGAAPAAPGTINRIGRFDEAHFRLQAAVLDFEQSDLMHPDAAHTDLATDNSFLANNFANFIGAWLKGLAGPGNPFVLGYAVTRKTHAADILEGLLPCGANLAACGTLNFLQVSGERKIAHEPRLYSGTAGHFNPPPPVAEGAAGKLIVSRETFFKRFLKPLLVDPIQRRLTALPDYLHARRDQEGELDLDETVNEKSGAAATLDNGARAAFVPNAHGWSYRDHVLLHWREGNRHLHDRESEQDLQFSVSVSSQPDAQGVSRLTVDLYSSLMRYEWDRMNQRVAPFMRKTYMGKGWARTTMHWSMRLQFVPAPNGGIAVTVGGKRAPAATDSGVVGMYVVSDALAHLLNMNKITNDWEGNHAGFAALQGSVMVELGAAATAMFGQAAGQLVLPAGPQLCYRGIQLNEDGNIELDLVHEER</sequence>
<gene>
    <name evidence="1" type="ORF">SAMN05216552_1006124</name>
</gene>
<evidence type="ECO:0000313" key="1">
    <source>
        <dbReference type="EMBL" id="SFU63155.1"/>
    </source>
</evidence>
<accession>A0A1I7HQY3</accession>
<evidence type="ECO:0000313" key="2">
    <source>
        <dbReference type="Proteomes" id="UP000199391"/>
    </source>
</evidence>
<keyword evidence="2" id="KW-1185">Reference proteome</keyword>
<dbReference type="AlphaFoldDB" id="A0A1I7HQY3"/>
<name>A0A1I7HQY3_9BURK</name>
<reference evidence="2" key="1">
    <citation type="submission" date="2016-10" db="EMBL/GenBank/DDBJ databases">
        <authorList>
            <person name="Varghese N."/>
            <person name="Submissions S."/>
        </authorList>
    </citation>
    <scope>NUCLEOTIDE SEQUENCE [LARGE SCALE GENOMIC DNA]</scope>
    <source>
        <strain evidence="2">CGMCC 1.11014</strain>
    </source>
</reference>
<proteinExistence type="predicted"/>
<dbReference type="EMBL" id="FPBO01000006">
    <property type="protein sequence ID" value="SFU63155.1"/>
    <property type="molecule type" value="Genomic_DNA"/>
</dbReference>
<organism evidence="1 2">
    <name type="scientific">Pseudoduganella namucuonensis</name>
    <dbReference type="NCBI Taxonomy" id="1035707"/>
    <lineage>
        <taxon>Bacteria</taxon>
        <taxon>Pseudomonadati</taxon>
        <taxon>Pseudomonadota</taxon>
        <taxon>Betaproteobacteria</taxon>
        <taxon>Burkholderiales</taxon>
        <taxon>Oxalobacteraceae</taxon>
        <taxon>Telluria group</taxon>
        <taxon>Pseudoduganella</taxon>
    </lineage>
</organism>
<dbReference type="STRING" id="1035707.SAMN05216552_1006124"/>
<dbReference type="RefSeq" id="WP_143133018.1">
    <property type="nucleotide sequence ID" value="NZ_FPBO01000006.1"/>
</dbReference>